<dbReference type="HOGENOM" id="CLU_2045954_0_0_6"/>
<sequence length="120" mass="12432">MVAWLAMLAIGLLVVAPSLSRITSTPSMAAAMGEMCDDHAHNDSPRPNDHRHADALDACAYCVLVSHGTALGGTVVFSVPPAPAAPAATPLTGRSITTVHVWRQPARGPPTRPVSVFATT</sequence>
<feature type="chain" id="PRO_5001707246" description="DUF2946 domain-containing protein" evidence="1">
    <location>
        <begin position="30"/>
        <end position="120"/>
    </location>
</feature>
<reference evidence="2 3" key="1">
    <citation type="submission" date="2014-07" db="EMBL/GenBank/DDBJ databases">
        <title>Complete Genome Sequence of Dyella japonica Strain A8 Isolated from Malaysian Tropical Soil.</title>
        <authorList>
            <person name="Hui R.K.H."/>
            <person name="Chen J.-W."/>
            <person name="Chan K.-G."/>
            <person name="Leung F.C.C."/>
        </authorList>
    </citation>
    <scope>NUCLEOTIDE SEQUENCE [LARGE SCALE GENOMIC DNA]</scope>
    <source>
        <strain evidence="2 3">A8</strain>
    </source>
</reference>
<evidence type="ECO:0000313" key="3">
    <source>
        <dbReference type="Proteomes" id="UP000027987"/>
    </source>
</evidence>
<accession>A0A075JZW0</accession>
<feature type="signal peptide" evidence="1">
    <location>
        <begin position="1"/>
        <end position="29"/>
    </location>
</feature>
<organism evidence="2 3">
    <name type="scientific">Dyella japonica A8</name>
    <dbReference type="NCBI Taxonomy" id="1217721"/>
    <lineage>
        <taxon>Bacteria</taxon>
        <taxon>Pseudomonadati</taxon>
        <taxon>Pseudomonadota</taxon>
        <taxon>Gammaproteobacteria</taxon>
        <taxon>Lysobacterales</taxon>
        <taxon>Rhodanobacteraceae</taxon>
        <taxon>Dyella</taxon>
    </lineage>
</organism>
<keyword evidence="3" id="KW-1185">Reference proteome</keyword>
<dbReference type="PATRIC" id="fig|1217721.7.peg.2103"/>
<dbReference type="AlphaFoldDB" id="A0A075JZW0"/>
<dbReference type="Pfam" id="PF11162">
    <property type="entry name" value="DUF2946"/>
    <property type="match status" value="1"/>
</dbReference>
<evidence type="ECO:0000313" key="2">
    <source>
        <dbReference type="EMBL" id="AIF47606.1"/>
    </source>
</evidence>
<name>A0A075JZW0_9GAMM</name>
<dbReference type="InterPro" id="IPR021333">
    <property type="entry name" value="DUF2946"/>
</dbReference>
<evidence type="ECO:0000256" key="1">
    <source>
        <dbReference type="SAM" id="SignalP"/>
    </source>
</evidence>
<dbReference type="KEGG" id="dja:HY57_10170"/>
<dbReference type="EMBL" id="CP008884">
    <property type="protein sequence ID" value="AIF47606.1"/>
    <property type="molecule type" value="Genomic_DNA"/>
</dbReference>
<gene>
    <name evidence="2" type="ORF">HY57_10170</name>
</gene>
<proteinExistence type="predicted"/>
<dbReference type="Proteomes" id="UP000027987">
    <property type="component" value="Chromosome"/>
</dbReference>
<keyword evidence="1" id="KW-0732">Signal</keyword>
<evidence type="ECO:0008006" key="4">
    <source>
        <dbReference type="Google" id="ProtNLM"/>
    </source>
</evidence>
<protein>
    <recommendedName>
        <fullName evidence="4">DUF2946 domain-containing protein</fullName>
    </recommendedName>
</protein>